<dbReference type="GO" id="GO:0007051">
    <property type="term" value="P:spindle organization"/>
    <property type="evidence" value="ECO:0007669"/>
    <property type="project" value="TreeGrafter"/>
</dbReference>
<protein>
    <submittedName>
        <fullName evidence="4">Uncharacterized protein</fullName>
    </submittedName>
</protein>
<dbReference type="AlphaFoldDB" id="A0A3L6S5F7"/>
<keyword evidence="3" id="KW-0112">Calmodulin-binding</keyword>
<dbReference type="GO" id="GO:0000278">
    <property type="term" value="P:mitotic cell cycle"/>
    <property type="evidence" value="ECO:0007669"/>
    <property type="project" value="TreeGrafter"/>
</dbReference>
<keyword evidence="5" id="KW-1185">Reference proteome</keyword>
<dbReference type="OrthoDB" id="2148418at2759"/>
<evidence type="ECO:0000256" key="1">
    <source>
        <dbReference type="ARBA" id="ARBA00004496"/>
    </source>
</evidence>
<dbReference type="PANTHER" id="PTHR22706">
    <property type="entry name" value="ASSEMBLY FACTOR FOR SPINDLE MICROTUBULES"/>
    <property type="match status" value="1"/>
</dbReference>
<dbReference type="STRING" id="4540.A0A3L6S5F7"/>
<dbReference type="PANTHER" id="PTHR22706:SF1">
    <property type="entry name" value="ASSEMBLY FACTOR FOR SPINDLE MICROTUBULES"/>
    <property type="match status" value="1"/>
</dbReference>
<dbReference type="EMBL" id="PQIB02000006">
    <property type="protein sequence ID" value="RLN13638.1"/>
    <property type="molecule type" value="Genomic_DNA"/>
</dbReference>
<keyword evidence="2" id="KW-0963">Cytoplasm</keyword>
<evidence type="ECO:0000313" key="5">
    <source>
        <dbReference type="Proteomes" id="UP000275267"/>
    </source>
</evidence>
<dbReference type="GO" id="GO:0005516">
    <property type="term" value="F:calmodulin binding"/>
    <property type="evidence" value="ECO:0007669"/>
    <property type="project" value="UniProtKB-KW"/>
</dbReference>
<dbReference type="InterPro" id="IPR051185">
    <property type="entry name" value="ASPM"/>
</dbReference>
<dbReference type="GO" id="GO:0000922">
    <property type="term" value="C:spindle pole"/>
    <property type="evidence" value="ECO:0007669"/>
    <property type="project" value="TreeGrafter"/>
</dbReference>
<gene>
    <name evidence="4" type="ORF">C2845_PM09G09670</name>
</gene>
<evidence type="ECO:0000256" key="2">
    <source>
        <dbReference type="ARBA" id="ARBA00022490"/>
    </source>
</evidence>
<dbReference type="GO" id="GO:0005737">
    <property type="term" value="C:cytoplasm"/>
    <property type="evidence" value="ECO:0007669"/>
    <property type="project" value="UniProtKB-SubCell"/>
</dbReference>
<organism evidence="4 5">
    <name type="scientific">Panicum miliaceum</name>
    <name type="common">Proso millet</name>
    <name type="synonym">Broomcorn millet</name>
    <dbReference type="NCBI Taxonomy" id="4540"/>
    <lineage>
        <taxon>Eukaryota</taxon>
        <taxon>Viridiplantae</taxon>
        <taxon>Streptophyta</taxon>
        <taxon>Embryophyta</taxon>
        <taxon>Tracheophyta</taxon>
        <taxon>Spermatophyta</taxon>
        <taxon>Magnoliopsida</taxon>
        <taxon>Liliopsida</taxon>
        <taxon>Poales</taxon>
        <taxon>Poaceae</taxon>
        <taxon>PACMAD clade</taxon>
        <taxon>Panicoideae</taxon>
        <taxon>Panicodae</taxon>
        <taxon>Paniceae</taxon>
        <taxon>Panicinae</taxon>
        <taxon>Panicum</taxon>
        <taxon>Panicum sect. Panicum</taxon>
    </lineage>
</organism>
<proteinExistence type="predicted"/>
<accession>A0A3L6S5F7</accession>
<name>A0A3L6S5F7_PANMI</name>
<dbReference type="Proteomes" id="UP000275267">
    <property type="component" value="Unassembled WGS sequence"/>
</dbReference>
<evidence type="ECO:0000313" key="4">
    <source>
        <dbReference type="EMBL" id="RLN13638.1"/>
    </source>
</evidence>
<comment type="caution">
    <text evidence="4">The sequence shown here is derived from an EMBL/GenBank/DDBJ whole genome shotgun (WGS) entry which is preliminary data.</text>
</comment>
<comment type="subcellular location">
    <subcellularLocation>
        <location evidence="1">Cytoplasm</location>
    </subcellularLocation>
</comment>
<evidence type="ECO:0000256" key="3">
    <source>
        <dbReference type="ARBA" id="ARBA00022860"/>
    </source>
</evidence>
<sequence>MTPAMAAALRDSLREACSLEDVTERMGRYMSKDACDEVLVMMSQVCKNINAGRLKMKAGCPFVTDLRIKEQATSIFMCYSPEWLRIGLHIVLGGDALLQKGTGKQDKEVQFLRLILEKQMFSQSSAHKRVVEGPQEYREALGNIILKRIFLFVAALDRAKLESALPLEAGIDGLDDGGSPFLFCRQ</sequence>
<reference evidence="5" key="1">
    <citation type="journal article" date="2019" name="Nat. Commun.">
        <title>The genome of broomcorn millet.</title>
        <authorList>
            <person name="Zou C."/>
            <person name="Miki D."/>
            <person name="Li D."/>
            <person name="Tang Q."/>
            <person name="Xiao L."/>
            <person name="Rajput S."/>
            <person name="Deng P."/>
            <person name="Jia W."/>
            <person name="Huang R."/>
            <person name="Zhang M."/>
            <person name="Sun Y."/>
            <person name="Hu J."/>
            <person name="Fu X."/>
            <person name="Schnable P.S."/>
            <person name="Li F."/>
            <person name="Zhang H."/>
            <person name="Feng B."/>
            <person name="Zhu X."/>
            <person name="Liu R."/>
            <person name="Schnable J.C."/>
            <person name="Zhu J.-K."/>
            <person name="Zhang H."/>
        </authorList>
    </citation>
    <scope>NUCLEOTIDE SEQUENCE [LARGE SCALE GENOMIC DNA]</scope>
</reference>
<dbReference type="GO" id="GO:0051295">
    <property type="term" value="P:establishment of meiotic spindle localization"/>
    <property type="evidence" value="ECO:0007669"/>
    <property type="project" value="TreeGrafter"/>
</dbReference>